<dbReference type="InterPro" id="IPR012341">
    <property type="entry name" value="6hp_glycosidase-like_sf"/>
</dbReference>
<evidence type="ECO:0008006" key="4">
    <source>
        <dbReference type="Google" id="ProtNLM"/>
    </source>
</evidence>
<dbReference type="SMART" id="SM01260">
    <property type="entry name" value="LANC_like"/>
    <property type="match status" value="1"/>
</dbReference>
<dbReference type="CDD" id="cd04794">
    <property type="entry name" value="euk_LANCL"/>
    <property type="match status" value="1"/>
</dbReference>
<accession>A0A8E2JBE1</accession>
<dbReference type="InterPro" id="IPR007822">
    <property type="entry name" value="LANC-like"/>
</dbReference>
<dbReference type="OrthoDB" id="10257263at2759"/>
<proteinExistence type="predicted"/>
<sequence length="380" mass="42510">MAEKASTAASHRPRYFRNDAPLARREPYKQLTASLNRLVTEYPPHRIPPGGGLYYGPISIAFLFFALHKLYPELEIDDYPLNTWSAAYIEQAQANMKEYPGPTISKCGVSDDIMALLALFAASAKDPETVKELCNYAAVTTDEEAPNEWLYGRAGYLYLLRLVRVSFLDDKKTLEMIDDTADEVIETIIESPRPWKWHGKAYIGAAHGAIGIITQIILTNPSWAPKLEAELGALLSYQYESGNFPSSIPPGRDKLVQFCHGAPGVITSLLSIRQHFPNLKDRIDKVVAKGRECVLERGLLTKEPCLCHGISGNALSLEDEEFEHFLTYTTGHEIKSMEKDGMLEKSDDPSSLWCGEAGRAWAWAVADKHLEKRFLGYNDI</sequence>
<dbReference type="Proteomes" id="UP000250266">
    <property type="component" value="Unassembled WGS sequence"/>
</dbReference>
<keyword evidence="3" id="KW-1185">Reference proteome</keyword>
<dbReference type="GO" id="GO:0005975">
    <property type="term" value="P:carbohydrate metabolic process"/>
    <property type="evidence" value="ECO:0007669"/>
    <property type="project" value="InterPro"/>
</dbReference>
<organism evidence="2 3">
    <name type="scientific">Lepidopterella palustris CBS 459.81</name>
    <dbReference type="NCBI Taxonomy" id="1314670"/>
    <lineage>
        <taxon>Eukaryota</taxon>
        <taxon>Fungi</taxon>
        <taxon>Dikarya</taxon>
        <taxon>Ascomycota</taxon>
        <taxon>Pezizomycotina</taxon>
        <taxon>Dothideomycetes</taxon>
        <taxon>Pleosporomycetidae</taxon>
        <taxon>Mytilinidiales</taxon>
        <taxon>Argynnaceae</taxon>
        <taxon>Lepidopterella</taxon>
    </lineage>
</organism>
<dbReference type="GO" id="GO:0031179">
    <property type="term" value="P:peptide modification"/>
    <property type="evidence" value="ECO:0007669"/>
    <property type="project" value="InterPro"/>
</dbReference>
<evidence type="ECO:0000313" key="2">
    <source>
        <dbReference type="EMBL" id="OCK76187.1"/>
    </source>
</evidence>
<dbReference type="PANTHER" id="PTHR12736:SF7">
    <property type="entry name" value="LANC-LIKE PROTEIN 3"/>
    <property type="match status" value="1"/>
</dbReference>
<keyword evidence="1" id="KW-0862">Zinc</keyword>
<dbReference type="GO" id="GO:0046872">
    <property type="term" value="F:metal ion binding"/>
    <property type="evidence" value="ECO:0007669"/>
    <property type="project" value="UniProtKB-KW"/>
</dbReference>
<feature type="binding site" evidence="1">
    <location>
        <position position="308"/>
    </location>
    <ligand>
        <name>Zn(2+)</name>
        <dbReference type="ChEBI" id="CHEBI:29105"/>
    </ligand>
</feature>
<dbReference type="Gene3D" id="1.50.10.10">
    <property type="match status" value="1"/>
</dbReference>
<dbReference type="GO" id="GO:0005886">
    <property type="term" value="C:plasma membrane"/>
    <property type="evidence" value="ECO:0007669"/>
    <property type="project" value="TreeGrafter"/>
</dbReference>
<gene>
    <name evidence="2" type="ORF">K432DRAFT_385633</name>
</gene>
<dbReference type="SUPFAM" id="SSF158745">
    <property type="entry name" value="LanC-like"/>
    <property type="match status" value="1"/>
</dbReference>
<reference evidence="2 3" key="1">
    <citation type="journal article" date="2016" name="Nat. Commun.">
        <title>Ectomycorrhizal ecology is imprinted in the genome of the dominant symbiotic fungus Cenococcum geophilum.</title>
        <authorList>
            <consortium name="DOE Joint Genome Institute"/>
            <person name="Peter M."/>
            <person name="Kohler A."/>
            <person name="Ohm R.A."/>
            <person name="Kuo A."/>
            <person name="Krutzmann J."/>
            <person name="Morin E."/>
            <person name="Arend M."/>
            <person name="Barry K.W."/>
            <person name="Binder M."/>
            <person name="Choi C."/>
            <person name="Clum A."/>
            <person name="Copeland A."/>
            <person name="Grisel N."/>
            <person name="Haridas S."/>
            <person name="Kipfer T."/>
            <person name="LaButti K."/>
            <person name="Lindquist E."/>
            <person name="Lipzen A."/>
            <person name="Maire R."/>
            <person name="Meier B."/>
            <person name="Mihaltcheva S."/>
            <person name="Molinier V."/>
            <person name="Murat C."/>
            <person name="Poggeler S."/>
            <person name="Quandt C.A."/>
            <person name="Sperisen C."/>
            <person name="Tritt A."/>
            <person name="Tisserant E."/>
            <person name="Crous P.W."/>
            <person name="Henrissat B."/>
            <person name="Nehls U."/>
            <person name="Egli S."/>
            <person name="Spatafora J.W."/>
            <person name="Grigoriev I.V."/>
            <person name="Martin F.M."/>
        </authorList>
    </citation>
    <scope>NUCLEOTIDE SEQUENCE [LARGE SCALE GENOMIC DNA]</scope>
    <source>
        <strain evidence="2 3">CBS 459.81</strain>
    </source>
</reference>
<dbReference type="PRINTS" id="PR01950">
    <property type="entry name" value="LANCSUPER"/>
</dbReference>
<evidence type="ECO:0000313" key="3">
    <source>
        <dbReference type="Proteomes" id="UP000250266"/>
    </source>
</evidence>
<dbReference type="PANTHER" id="PTHR12736">
    <property type="entry name" value="LANC-LIKE PROTEIN"/>
    <property type="match status" value="1"/>
</dbReference>
<evidence type="ECO:0000256" key="1">
    <source>
        <dbReference type="PIRSR" id="PIRSR607822-1"/>
    </source>
</evidence>
<dbReference type="AlphaFoldDB" id="A0A8E2JBE1"/>
<dbReference type="EMBL" id="KV745235">
    <property type="protein sequence ID" value="OCK76187.1"/>
    <property type="molecule type" value="Genomic_DNA"/>
</dbReference>
<feature type="binding site" evidence="1">
    <location>
        <position position="307"/>
    </location>
    <ligand>
        <name>Zn(2+)</name>
        <dbReference type="ChEBI" id="CHEBI:29105"/>
    </ligand>
</feature>
<keyword evidence="1" id="KW-0479">Metal-binding</keyword>
<dbReference type="Pfam" id="PF05147">
    <property type="entry name" value="LANC_like"/>
    <property type="match status" value="1"/>
</dbReference>
<name>A0A8E2JBE1_9PEZI</name>
<protein>
    <recommendedName>
        <fullName evidence="4">Lanthionine synthetase C-like protein 1</fullName>
    </recommendedName>
</protein>
<feature type="binding site" evidence="1">
    <location>
        <position position="259"/>
    </location>
    <ligand>
        <name>Zn(2+)</name>
        <dbReference type="ChEBI" id="CHEBI:29105"/>
    </ligand>
</feature>